<evidence type="ECO:0000313" key="2">
    <source>
        <dbReference type="EMBL" id="MFC1852590.1"/>
    </source>
</evidence>
<dbReference type="EMBL" id="JBHPBY010000335">
    <property type="protein sequence ID" value="MFC1852590.1"/>
    <property type="molecule type" value="Genomic_DNA"/>
</dbReference>
<dbReference type="InterPro" id="IPR027417">
    <property type="entry name" value="P-loop_NTPase"/>
</dbReference>
<dbReference type="Pfam" id="PF13401">
    <property type="entry name" value="AAA_22"/>
    <property type="match status" value="1"/>
</dbReference>
<dbReference type="InterPro" id="IPR003593">
    <property type="entry name" value="AAA+_ATPase"/>
</dbReference>
<dbReference type="Proteomes" id="UP001594351">
    <property type="component" value="Unassembled WGS sequence"/>
</dbReference>
<feature type="non-terminal residue" evidence="2">
    <location>
        <position position="1"/>
    </location>
</feature>
<dbReference type="CDD" id="cd00009">
    <property type="entry name" value="AAA"/>
    <property type="match status" value="1"/>
</dbReference>
<reference evidence="2 3" key="1">
    <citation type="submission" date="2024-09" db="EMBL/GenBank/DDBJ databases">
        <title>Laminarin stimulates single cell rates of sulfate reduction while oxygen inhibits transcriptomic activity in coastal marine sediment.</title>
        <authorList>
            <person name="Lindsay M."/>
            <person name="Orcutt B."/>
            <person name="Emerson D."/>
            <person name="Stepanauskas R."/>
            <person name="D'Angelo T."/>
        </authorList>
    </citation>
    <scope>NUCLEOTIDE SEQUENCE [LARGE SCALE GENOMIC DNA]</scope>
    <source>
        <strain evidence="2">SAG AM-311-K15</strain>
    </source>
</reference>
<dbReference type="InterPro" id="IPR052026">
    <property type="entry name" value="ExeA_AAA_ATPase_DNA-bind"/>
</dbReference>
<protein>
    <submittedName>
        <fullName evidence="2">ExeA family protein</fullName>
    </submittedName>
</protein>
<sequence>RRMSAALIGPAGTGKTFILRHLYSQLPEARYRIRYLKVTDLSKRDMCREMAMVVGAQPAGTYPALVRKLQDTFSNTVTTDGLRPVLIIDEAHDMRSHVLAMLRLLTNFEMDSKLVVSFILAGQPGLLRTLQRSEVADIAQRLAYCGTMRLLSRDETTDYLAHRLRLAGSKGELFAREAVEAVFDMSRGNLRAIDFIALRSLQVAADAECKMVEASHVITARTGIIQ</sequence>
<comment type="caution">
    <text evidence="2">The sequence shown here is derived from an EMBL/GenBank/DDBJ whole genome shotgun (WGS) entry which is preliminary data.</text>
</comment>
<proteinExistence type="predicted"/>
<dbReference type="PANTHER" id="PTHR35894">
    <property type="entry name" value="GENERAL SECRETION PATHWAY PROTEIN A-RELATED"/>
    <property type="match status" value="1"/>
</dbReference>
<dbReference type="InterPro" id="IPR049945">
    <property type="entry name" value="AAA_22"/>
</dbReference>
<dbReference type="Gene3D" id="3.40.50.300">
    <property type="entry name" value="P-loop containing nucleotide triphosphate hydrolases"/>
    <property type="match status" value="1"/>
</dbReference>
<evidence type="ECO:0000313" key="3">
    <source>
        <dbReference type="Proteomes" id="UP001594351"/>
    </source>
</evidence>
<evidence type="ECO:0000259" key="1">
    <source>
        <dbReference type="SMART" id="SM00382"/>
    </source>
</evidence>
<gene>
    <name evidence="2" type="ORF">ACFL27_20525</name>
</gene>
<accession>A0ABV6Z2D2</accession>
<organism evidence="2 3">
    <name type="scientific">candidate division CSSED10-310 bacterium</name>
    <dbReference type="NCBI Taxonomy" id="2855610"/>
    <lineage>
        <taxon>Bacteria</taxon>
        <taxon>Bacteria division CSSED10-310</taxon>
    </lineage>
</organism>
<keyword evidence="3" id="KW-1185">Reference proteome</keyword>
<dbReference type="SMART" id="SM00382">
    <property type="entry name" value="AAA"/>
    <property type="match status" value="1"/>
</dbReference>
<dbReference type="SUPFAM" id="SSF52540">
    <property type="entry name" value="P-loop containing nucleoside triphosphate hydrolases"/>
    <property type="match status" value="1"/>
</dbReference>
<feature type="domain" description="AAA+ ATPase" evidence="1">
    <location>
        <begin position="1"/>
        <end position="149"/>
    </location>
</feature>
<name>A0ABV6Z2D2_UNCC1</name>
<dbReference type="PANTHER" id="PTHR35894:SF1">
    <property type="entry name" value="PHOSPHORIBULOKINASE _ URIDINE KINASE FAMILY"/>
    <property type="match status" value="1"/>
</dbReference>